<feature type="coiled-coil region" evidence="1">
    <location>
        <begin position="170"/>
        <end position="204"/>
    </location>
</feature>
<name>A0A7J9MCP2_GOSSC</name>
<comment type="caution">
    <text evidence="2">The sequence shown here is derived from an EMBL/GenBank/DDBJ whole genome shotgun (WGS) entry which is preliminary data.</text>
</comment>
<evidence type="ECO:0008006" key="4">
    <source>
        <dbReference type="Google" id="ProtNLM"/>
    </source>
</evidence>
<sequence>MVHFWDHTYRCFTFNKVDMGPLANLMGLLVDTVKARLKDKNGPCISWSDIRDVMGKACGDRHLSLFAFAIYELIVFPKALGYVSVDYYSLMVLSKYRYYQCILATFGLNKVEASVQDPRFWMKLEELQIKWGQTLSLQLGTFFNHSPSETYIQWRLKRRKISIPVQFKRKRKVSDDIAELTEKILDLEMRLRGKDEEVRRQREQH</sequence>
<organism evidence="2 3">
    <name type="scientific">Gossypium schwendimanii</name>
    <name type="common">Cotton</name>
    <dbReference type="NCBI Taxonomy" id="34291"/>
    <lineage>
        <taxon>Eukaryota</taxon>
        <taxon>Viridiplantae</taxon>
        <taxon>Streptophyta</taxon>
        <taxon>Embryophyta</taxon>
        <taxon>Tracheophyta</taxon>
        <taxon>Spermatophyta</taxon>
        <taxon>Magnoliopsida</taxon>
        <taxon>eudicotyledons</taxon>
        <taxon>Gunneridae</taxon>
        <taxon>Pentapetalae</taxon>
        <taxon>rosids</taxon>
        <taxon>malvids</taxon>
        <taxon>Malvales</taxon>
        <taxon>Malvaceae</taxon>
        <taxon>Malvoideae</taxon>
        <taxon>Gossypium</taxon>
    </lineage>
</organism>
<proteinExistence type="predicted"/>
<evidence type="ECO:0000256" key="1">
    <source>
        <dbReference type="SAM" id="Coils"/>
    </source>
</evidence>
<reference evidence="2 3" key="1">
    <citation type="journal article" date="2019" name="Genome Biol. Evol.">
        <title>Insights into the evolution of the New World diploid cottons (Gossypium, subgenus Houzingenia) based on genome sequencing.</title>
        <authorList>
            <person name="Grover C.E."/>
            <person name="Arick M.A. 2nd"/>
            <person name="Thrash A."/>
            <person name="Conover J.L."/>
            <person name="Sanders W.S."/>
            <person name="Peterson D.G."/>
            <person name="Frelichowski J.E."/>
            <person name="Scheffler J.A."/>
            <person name="Scheffler B.E."/>
            <person name="Wendel J.F."/>
        </authorList>
    </citation>
    <scope>NUCLEOTIDE SEQUENCE [LARGE SCALE GENOMIC DNA]</scope>
    <source>
        <strain evidence="2">1</strain>
        <tissue evidence="2">Leaf</tissue>
    </source>
</reference>
<dbReference type="OrthoDB" id="999726at2759"/>
<dbReference type="PANTHER" id="PTHR48200">
    <property type="entry name" value="PROTEIN, PUTATIVE-RELATED"/>
    <property type="match status" value="1"/>
</dbReference>
<dbReference type="AlphaFoldDB" id="A0A7J9MCP2"/>
<keyword evidence="1" id="KW-0175">Coiled coil</keyword>
<evidence type="ECO:0000313" key="2">
    <source>
        <dbReference type="EMBL" id="MBA0868556.1"/>
    </source>
</evidence>
<protein>
    <recommendedName>
        <fullName evidence="4">Aminotransferase-like plant mobile domain-containing protein</fullName>
    </recommendedName>
</protein>
<evidence type="ECO:0000313" key="3">
    <source>
        <dbReference type="Proteomes" id="UP000593576"/>
    </source>
</evidence>
<accession>A0A7J9MCP2</accession>
<dbReference type="Proteomes" id="UP000593576">
    <property type="component" value="Unassembled WGS sequence"/>
</dbReference>
<dbReference type="PANTHER" id="PTHR48200:SF1">
    <property type="entry name" value="AMINOTRANSFERASE-LIKE PLANT MOBILE DOMAIN-CONTAINING PROTEIN"/>
    <property type="match status" value="1"/>
</dbReference>
<gene>
    <name evidence="2" type="ORF">Goshw_015630</name>
</gene>
<keyword evidence="3" id="KW-1185">Reference proteome</keyword>
<dbReference type="EMBL" id="JABFAF010000010">
    <property type="protein sequence ID" value="MBA0868556.1"/>
    <property type="molecule type" value="Genomic_DNA"/>
</dbReference>